<organism evidence="2 3">
    <name type="scientific">Kutzneria buriramensis</name>
    <dbReference type="NCBI Taxonomy" id="1045776"/>
    <lineage>
        <taxon>Bacteria</taxon>
        <taxon>Bacillati</taxon>
        <taxon>Actinomycetota</taxon>
        <taxon>Actinomycetes</taxon>
        <taxon>Pseudonocardiales</taxon>
        <taxon>Pseudonocardiaceae</taxon>
        <taxon>Kutzneria</taxon>
    </lineage>
</organism>
<dbReference type="OrthoDB" id="119790at2"/>
<name>A0A3E0HYZ6_9PSEU</name>
<dbReference type="EMBL" id="QUNO01000003">
    <property type="protein sequence ID" value="REH51697.1"/>
    <property type="molecule type" value="Genomic_DNA"/>
</dbReference>
<gene>
    <name evidence="2" type="ORF">BCF44_103146</name>
</gene>
<evidence type="ECO:0000313" key="3">
    <source>
        <dbReference type="Proteomes" id="UP000256269"/>
    </source>
</evidence>
<dbReference type="AlphaFoldDB" id="A0A3E0HYZ6"/>
<reference evidence="2 3" key="1">
    <citation type="submission" date="2018-08" db="EMBL/GenBank/DDBJ databases">
        <title>Genomic Encyclopedia of Archaeal and Bacterial Type Strains, Phase II (KMG-II): from individual species to whole genera.</title>
        <authorList>
            <person name="Goeker M."/>
        </authorList>
    </citation>
    <scope>NUCLEOTIDE SEQUENCE [LARGE SCALE GENOMIC DNA]</scope>
    <source>
        <strain evidence="2 3">DSM 45791</strain>
    </source>
</reference>
<evidence type="ECO:0000313" key="2">
    <source>
        <dbReference type="EMBL" id="REH51697.1"/>
    </source>
</evidence>
<accession>A0A3E0HYZ6</accession>
<comment type="caution">
    <text evidence="2">The sequence shown here is derived from an EMBL/GenBank/DDBJ whole genome shotgun (WGS) entry which is preliminary data.</text>
</comment>
<keyword evidence="1" id="KW-0472">Membrane</keyword>
<sequence>MYTVVVVVAAILGVAVVAMGVAYLVAPVANAKGFGLPAWPEGVLAAWLNIKGIRDVGMGVALLVLLATAGPHVMGWYLLVSAIVPIGDAVIVLRHGGSKVLALGMHAATAAVIVAVAAVLLLAG</sequence>
<keyword evidence="1" id="KW-1133">Transmembrane helix</keyword>
<protein>
    <submittedName>
        <fullName evidence="2">Uncharacterized protein DUF4267</fullName>
    </submittedName>
</protein>
<feature type="transmembrane region" description="Helical" evidence="1">
    <location>
        <begin position="52"/>
        <end position="69"/>
    </location>
</feature>
<evidence type="ECO:0000256" key="1">
    <source>
        <dbReference type="SAM" id="Phobius"/>
    </source>
</evidence>
<proteinExistence type="predicted"/>
<dbReference type="Proteomes" id="UP000256269">
    <property type="component" value="Unassembled WGS sequence"/>
</dbReference>
<feature type="transmembrane region" description="Helical" evidence="1">
    <location>
        <begin position="6"/>
        <end position="31"/>
    </location>
</feature>
<dbReference type="RefSeq" id="WP_116173755.1">
    <property type="nucleotide sequence ID" value="NZ_CP144375.1"/>
</dbReference>
<keyword evidence="1" id="KW-0812">Transmembrane</keyword>
<dbReference type="Pfam" id="PF14087">
    <property type="entry name" value="DUF4267"/>
    <property type="match status" value="1"/>
</dbReference>
<keyword evidence="3" id="KW-1185">Reference proteome</keyword>
<feature type="transmembrane region" description="Helical" evidence="1">
    <location>
        <begin position="100"/>
        <end position="123"/>
    </location>
</feature>
<dbReference type="InterPro" id="IPR025363">
    <property type="entry name" value="DUF4267"/>
</dbReference>